<feature type="domain" description="Aldehyde dehydrogenase" evidence="2">
    <location>
        <begin position="3"/>
        <end position="420"/>
    </location>
</feature>
<evidence type="ECO:0000256" key="1">
    <source>
        <dbReference type="ARBA" id="ARBA00023002"/>
    </source>
</evidence>
<dbReference type="EMBL" id="PDUD01000023">
    <property type="protein sequence ID" value="PHN04995.1"/>
    <property type="molecule type" value="Genomic_DNA"/>
</dbReference>
<dbReference type="CDD" id="cd07129">
    <property type="entry name" value="ALDH_KGSADH"/>
    <property type="match status" value="1"/>
</dbReference>
<dbReference type="Pfam" id="PF00171">
    <property type="entry name" value="Aldedh"/>
    <property type="match status" value="1"/>
</dbReference>
<dbReference type="PANTHER" id="PTHR43353">
    <property type="entry name" value="SUCCINATE-SEMIALDEHYDE DEHYDROGENASE, MITOCHONDRIAL"/>
    <property type="match status" value="1"/>
</dbReference>
<dbReference type="InterPro" id="IPR016162">
    <property type="entry name" value="Ald_DH_N"/>
</dbReference>
<keyword evidence="1" id="KW-0560">Oxidoreductase</keyword>
<proteinExistence type="predicted"/>
<dbReference type="InterPro" id="IPR016161">
    <property type="entry name" value="Ald_DH/histidinol_DH"/>
</dbReference>
<evidence type="ECO:0000313" key="4">
    <source>
        <dbReference type="Proteomes" id="UP000223913"/>
    </source>
</evidence>
<dbReference type="InterPro" id="IPR015590">
    <property type="entry name" value="Aldehyde_DH_dom"/>
</dbReference>
<dbReference type="OrthoDB" id="9770537at2"/>
<evidence type="ECO:0000259" key="2">
    <source>
        <dbReference type="Pfam" id="PF00171"/>
    </source>
</evidence>
<dbReference type="AlphaFoldDB" id="A0A2D0N935"/>
<name>A0A2D0N935_FLAN2</name>
<protein>
    <submittedName>
        <fullName evidence="3">Aldehyde dehydrogenase (NADP(+))</fullName>
    </submittedName>
</protein>
<accession>A0A2D0N935</accession>
<dbReference type="GO" id="GO:0016620">
    <property type="term" value="F:oxidoreductase activity, acting on the aldehyde or oxo group of donors, NAD or NADP as acceptor"/>
    <property type="evidence" value="ECO:0007669"/>
    <property type="project" value="InterPro"/>
</dbReference>
<reference evidence="3 4" key="1">
    <citation type="submission" date="2017-10" db="EMBL/GenBank/DDBJ databases">
        <title>The draft genome sequence of Lewinella nigricans NBRC 102662.</title>
        <authorList>
            <person name="Wang K."/>
        </authorList>
    </citation>
    <scope>NUCLEOTIDE SEQUENCE [LARGE SCALE GENOMIC DNA]</scope>
    <source>
        <strain evidence="3 4">NBRC 102662</strain>
    </source>
</reference>
<dbReference type="PANTHER" id="PTHR43353:SF3">
    <property type="entry name" value="ALDEHYDE DEHYDROGENASE-RELATED"/>
    <property type="match status" value="1"/>
</dbReference>
<sequence length="489" mass="52252">MTQDIHAVMQRAKAAANIYRQAEPEAIAKFLETIADEIEAIGPDLITTAMAESNLPEGRLTGERGRTCGQLRLFAQYVRGGSWADAVIDTAMPERQPFPRADIRRMTRPLGPIVVFGASNFPLAFSTAGGDTASALAAGCPVVIKGHPAHPKTSELVFGAMEKAAKACDMPDGVVQHVGGSAFSIGQALVQDPITQGVGFTGSFTGGQALVKYAQEREQPIPVFAEMGSVNPVLFLPDTLTQNGAQLAAQYAGSITLGVGQFCTNPGLMLAIEGAELDTFVEALGAELSQKAADKMLHEGIHSNYQKKLGDILQEKGVTTVHEPVEDVAVLEAPPALATVQAADFLENPKLHEEIFGPFALLVKCEDIDQLLAVWKAVGGQLTTTIMGTAKDLDDYDQLLPVAEEIAGRVIFNGVPTGVEVGHAMIHGGPWPATTDSRYTSVGTSAIRRWLRPVCYQDCPDHLLPAALRNGNPLGLWRKVNGEWTKRGW</sequence>
<dbReference type="InterPro" id="IPR016163">
    <property type="entry name" value="Ald_DH_C"/>
</dbReference>
<keyword evidence="4" id="KW-1185">Reference proteome</keyword>
<comment type="caution">
    <text evidence="3">The sequence shown here is derived from an EMBL/GenBank/DDBJ whole genome shotgun (WGS) entry which is preliminary data.</text>
</comment>
<gene>
    <name evidence="3" type="ORF">CRP01_18365</name>
</gene>
<dbReference type="Gene3D" id="3.40.309.10">
    <property type="entry name" value="Aldehyde Dehydrogenase, Chain A, domain 2"/>
    <property type="match status" value="1"/>
</dbReference>
<dbReference type="InterPro" id="IPR044151">
    <property type="entry name" value="ALDH_KGSADH"/>
</dbReference>
<dbReference type="Proteomes" id="UP000223913">
    <property type="component" value="Unassembled WGS sequence"/>
</dbReference>
<dbReference type="SUPFAM" id="SSF53720">
    <property type="entry name" value="ALDH-like"/>
    <property type="match status" value="1"/>
</dbReference>
<dbReference type="Gene3D" id="3.40.605.10">
    <property type="entry name" value="Aldehyde Dehydrogenase, Chain A, domain 1"/>
    <property type="match status" value="1"/>
</dbReference>
<dbReference type="InterPro" id="IPR050740">
    <property type="entry name" value="Aldehyde_DH_Superfamily"/>
</dbReference>
<organism evidence="3 4">
    <name type="scientific">Flavilitoribacter nigricans (strain ATCC 23147 / DSM 23189 / NBRC 102662 / NCIMB 1420 / SS-2)</name>
    <name type="common">Lewinella nigricans</name>
    <dbReference type="NCBI Taxonomy" id="1122177"/>
    <lineage>
        <taxon>Bacteria</taxon>
        <taxon>Pseudomonadati</taxon>
        <taxon>Bacteroidota</taxon>
        <taxon>Saprospiria</taxon>
        <taxon>Saprospirales</taxon>
        <taxon>Lewinellaceae</taxon>
        <taxon>Flavilitoribacter</taxon>
    </lineage>
</organism>
<dbReference type="RefSeq" id="WP_099151541.1">
    <property type="nucleotide sequence ID" value="NZ_PDUD01000023.1"/>
</dbReference>
<evidence type="ECO:0000313" key="3">
    <source>
        <dbReference type="EMBL" id="PHN04995.1"/>
    </source>
</evidence>